<keyword evidence="7 12" id="KW-0521">NADP</keyword>
<evidence type="ECO:0000313" key="16">
    <source>
        <dbReference type="Proteomes" id="UP000198556"/>
    </source>
</evidence>
<organism evidence="15 16">
    <name type="scientific">Granulicatella balaenopterae</name>
    <dbReference type="NCBI Taxonomy" id="137733"/>
    <lineage>
        <taxon>Bacteria</taxon>
        <taxon>Bacillati</taxon>
        <taxon>Bacillota</taxon>
        <taxon>Bacilli</taxon>
        <taxon>Lactobacillales</taxon>
        <taxon>Carnobacteriaceae</taxon>
        <taxon>Granulicatella</taxon>
    </lineage>
</organism>
<comment type="caution">
    <text evidence="12">Lacks conserved residue(s) required for the propagation of feature annotation.</text>
</comment>
<feature type="binding site" evidence="12">
    <location>
        <position position="190"/>
    </location>
    <ligand>
        <name>NADP(+)</name>
        <dbReference type="ChEBI" id="CHEBI:58349"/>
    </ligand>
</feature>
<feature type="domain" description="Tetrahydrofolate dehydrogenase/cyclohydrolase catalytic" evidence="13">
    <location>
        <begin position="5"/>
        <end position="120"/>
    </location>
</feature>
<evidence type="ECO:0000256" key="12">
    <source>
        <dbReference type="HAMAP-Rule" id="MF_01576"/>
    </source>
</evidence>
<dbReference type="InterPro" id="IPR020630">
    <property type="entry name" value="THF_DH/CycHdrlase_cat_dom"/>
</dbReference>
<dbReference type="GO" id="GO:0000105">
    <property type="term" value="P:L-histidine biosynthetic process"/>
    <property type="evidence" value="ECO:0007669"/>
    <property type="project" value="UniProtKB-KW"/>
</dbReference>
<evidence type="ECO:0000256" key="4">
    <source>
        <dbReference type="ARBA" id="ARBA00022605"/>
    </source>
</evidence>
<dbReference type="CDD" id="cd01080">
    <property type="entry name" value="NAD_bind_m-THF_DH_Cyclohyd"/>
    <property type="match status" value="1"/>
</dbReference>
<comment type="function">
    <text evidence="12">Catalyzes the oxidation of 5,10-methylenetetrahydrofolate to 5,10-methenyltetrahydrofolate and then the hydrolysis of 5,10-methenyltetrahydrofolate to 10-formyltetrahydrofolate.</text>
</comment>
<evidence type="ECO:0000256" key="7">
    <source>
        <dbReference type="ARBA" id="ARBA00022857"/>
    </source>
</evidence>
<dbReference type="HAMAP" id="MF_01576">
    <property type="entry name" value="THF_DHG_CYH"/>
    <property type="match status" value="1"/>
</dbReference>
<dbReference type="PANTHER" id="PTHR48099:SF5">
    <property type="entry name" value="C-1-TETRAHYDROFOLATE SYNTHASE, CYTOPLASMIC"/>
    <property type="match status" value="1"/>
</dbReference>
<dbReference type="EC" id="1.5.1.5" evidence="12"/>
<evidence type="ECO:0000256" key="6">
    <source>
        <dbReference type="ARBA" id="ARBA00022801"/>
    </source>
</evidence>
<keyword evidence="10 12" id="KW-0486">Methionine biosynthesis</keyword>
<comment type="catalytic activity">
    <reaction evidence="12">
        <text>(6R)-5,10-methenyltetrahydrofolate + H2O = (6R)-10-formyltetrahydrofolate + H(+)</text>
        <dbReference type="Rhea" id="RHEA:23700"/>
        <dbReference type="ChEBI" id="CHEBI:15377"/>
        <dbReference type="ChEBI" id="CHEBI:15378"/>
        <dbReference type="ChEBI" id="CHEBI:57455"/>
        <dbReference type="ChEBI" id="CHEBI:195366"/>
        <dbReference type="EC" id="3.5.4.9"/>
    </reaction>
</comment>
<dbReference type="GO" id="GO:0004477">
    <property type="term" value="F:methenyltetrahydrofolate cyclohydrolase activity"/>
    <property type="evidence" value="ECO:0007669"/>
    <property type="project" value="UniProtKB-UniRule"/>
</dbReference>
<comment type="similarity">
    <text evidence="12">Belongs to the tetrahydrofolate dehydrogenase/cyclohydrolase family.</text>
</comment>
<feature type="binding site" evidence="12">
    <location>
        <begin position="165"/>
        <end position="167"/>
    </location>
    <ligand>
        <name>NADP(+)</name>
        <dbReference type="ChEBI" id="CHEBI:58349"/>
    </ligand>
</feature>
<evidence type="ECO:0000259" key="14">
    <source>
        <dbReference type="Pfam" id="PF02882"/>
    </source>
</evidence>
<keyword evidence="6 12" id="KW-0378">Hydrolase</keyword>
<dbReference type="InterPro" id="IPR036291">
    <property type="entry name" value="NAD(P)-bd_dom_sf"/>
</dbReference>
<dbReference type="NCBIfam" id="NF010783">
    <property type="entry name" value="PRK14186.1"/>
    <property type="match status" value="1"/>
</dbReference>
<evidence type="ECO:0000256" key="1">
    <source>
        <dbReference type="ARBA" id="ARBA00004777"/>
    </source>
</evidence>
<dbReference type="SUPFAM" id="SSF51735">
    <property type="entry name" value="NAD(P)-binding Rossmann-fold domains"/>
    <property type="match status" value="1"/>
</dbReference>
<comment type="pathway">
    <text evidence="1 12">One-carbon metabolism; tetrahydrofolate interconversion.</text>
</comment>
<dbReference type="GO" id="GO:0035999">
    <property type="term" value="P:tetrahydrofolate interconversion"/>
    <property type="evidence" value="ECO:0007669"/>
    <property type="project" value="UniProtKB-UniRule"/>
</dbReference>
<evidence type="ECO:0000259" key="13">
    <source>
        <dbReference type="Pfam" id="PF00763"/>
    </source>
</evidence>
<gene>
    <name evidence="12" type="primary">folD</name>
    <name evidence="15" type="ORF">SAMN05421767_10113</name>
</gene>
<dbReference type="PROSITE" id="PS00767">
    <property type="entry name" value="THF_DHG_CYH_2"/>
    <property type="match status" value="1"/>
</dbReference>
<dbReference type="Pfam" id="PF02882">
    <property type="entry name" value="THF_DHG_CYH_C"/>
    <property type="match status" value="1"/>
</dbReference>
<comment type="subunit">
    <text evidence="2 12">Homodimer.</text>
</comment>
<dbReference type="InterPro" id="IPR046346">
    <property type="entry name" value="Aminoacid_DH-like_N_sf"/>
</dbReference>
<evidence type="ECO:0000313" key="15">
    <source>
        <dbReference type="EMBL" id="SEQ52246.1"/>
    </source>
</evidence>
<dbReference type="GO" id="GO:0004488">
    <property type="term" value="F:methylenetetrahydrofolate dehydrogenase (NADP+) activity"/>
    <property type="evidence" value="ECO:0007669"/>
    <property type="project" value="UniProtKB-UniRule"/>
</dbReference>
<protein>
    <recommendedName>
        <fullName evidence="12">Bifunctional protein FolD</fullName>
    </recommendedName>
    <domain>
        <recommendedName>
            <fullName evidence="12">Methylenetetrahydrofolate dehydrogenase</fullName>
            <ecNumber evidence="12">1.5.1.5</ecNumber>
        </recommendedName>
    </domain>
    <domain>
        <recommendedName>
            <fullName evidence="12">Methenyltetrahydrofolate cyclohydrolase</fullName>
            <ecNumber evidence="12">3.5.4.9</ecNumber>
        </recommendedName>
    </domain>
</protein>
<dbReference type="AlphaFoldDB" id="A0A1H9GQ79"/>
<dbReference type="GO" id="GO:0005829">
    <property type="term" value="C:cytosol"/>
    <property type="evidence" value="ECO:0007669"/>
    <property type="project" value="TreeGrafter"/>
</dbReference>
<dbReference type="FunFam" id="3.40.50.10860:FF:000005">
    <property type="entry name" value="C-1-tetrahydrofolate synthase, cytoplasmic, putative"/>
    <property type="match status" value="1"/>
</dbReference>
<keyword evidence="4 12" id="KW-0028">Amino-acid biosynthesis</keyword>
<proteinExistence type="inferred from homology"/>
<evidence type="ECO:0000256" key="10">
    <source>
        <dbReference type="ARBA" id="ARBA00023167"/>
    </source>
</evidence>
<dbReference type="UniPathway" id="UPA00193"/>
<comment type="catalytic activity">
    <reaction evidence="12">
        <text>(6R)-5,10-methylene-5,6,7,8-tetrahydrofolate + NADP(+) = (6R)-5,10-methenyltetrahydrofolate + NADPH</text>
        <dbReference type="Rhea" id="RHEA:22812"/>
        <dbReference type="ChEBI" id="CHEBI:15636"/>
        <dbReference type="ChEBI" id="CHEBI:57455"/>
        <dbReference type="ChEBI" id="CHEBI:57783"/>
        <dbReference type="ChEBI" id="CHEBI:58349"/>
        <dbReference type="EC" id="1.5.1.5"/>
    </reaction>
</comment>
<dbReference type="STRING" id="137733.SAMN05421767_10113"/>
<dbReference type="PANTHER" id="PTHR48099">
    <property type="entry name" value="C-1-TETRAHYDROFOLATE SYNTHASE, CYTOPLASMIC-RELATED"/>
    <property type="match status" value="1"/>
</dbReference>
<dbReference type="Pfam" id="PF00763">
    <property type="entry name" value="THF_DHG_CYH"/>
    <property type="match status" value="1"/>
</dbReference>
<evidence type="ECO:0000256" key="8">
    <source>
        <dbReference type="ARBA" id="ARBA00023002"/>
    </source>
</evidence>
<dbReference type="OrthoDB" id="9803580at2"/>
<name>A0A1H9GQ79_9LACT</name>
<evidence type="ECO:0000256" key="5">
    <source>
        <dbReference type="ARBA" id="ARBA00022755"/>
    </source>
</evidence>
<keyword evidence="5 12" id="KW-0658">Purine biosynthesis</keyword>
<dbReference type="GO" id="GO:0006164">
    <property type="term" value="P:purine nucleotide biosynthetic process"/>
    <property type="evidence" value="ECO:0007669"/>
    <property type="project" value="UniProtKB-KW"/>
</dbReference>
<keyword evidence="16" id="KW-1185">Reference proteome</keyword>
<keyword evidence="9 12" id="KW-0368">Histidine biosynthesis</keyword>
<evidence type="ECO:0000256" key="11">
    <source>
        <dbReference type="ARBA" id="ARBA00023268"/>
    </source>
</evidence>
<dbReference type="GO" id="GO:0009086">
    <property type="term" value="P:methionine biosynthetic process"/>
    <property type="evidence" value="ECO:0007669"/>
    <property type="project" value="UniProtKB-KW"/>
</dbReference>
<keyword evidence="8 12" id="KW-0560">Oxidoreductase</keyword>
<keyword evidence="11 12" id="KW-0511">Multifunctional enzyme</keyword>
<dbReference type="EMBL" id="FOGF01000001">
    <property type="protein sequence ID" value="SEQ52246.1"/>
    <property type="molecule type" value="Genomic_DNA"/>
</dbReference>
<reference evidence="15 16" key="1">
    <citation type="submission" date="2016-10" db="EMBL/GenBank/DDBJ databases">
        <authorList>
            <person name="de Groot N.N."/>
        </authorList>
    </citation>
    <scope>NUCLEOTIDE SEQUENCE [LARGE SCALE GENOMIC DNA]</scope>
    <source>
        <strain evidence="15 16">DSM 15827</strain>
    </source>
</reference>
<dbReference type="InterPro" id="IPR020631">
    <property type="entry name" value="THF_DH/CycHdrlase_NAD-bd_dom"/>
</dbReference>
<dbReference type="Gene3D" id="3.40.50.720">
    <property type="entry name" value="NAD(P)-binding Rossmann-like Domain"/>
    <property type="match status" value="1"/>
</dbReference>
<evidence type="ECO:0000256" key="9">
    <source>
        <dbReference type="ARBA" id="ARBA00023102"/>
    </source>
</evidence>
<keyword evidence="3 12" id="KW-0554">One-carbon metabolism</keyword>
<evidence type="ECO:0000256" key="2">
    <source>
        <dbReference type="ARBA" id="ARBA00011738"/>
    </source>
</evidence>
<dbReference type="PRINTS" id="PR00085">
    <property type="entry name" value="THFDHDRGNASE"/>
</dbReference>
<dbReference type="Proteomes" id="UP000198556">
    <property type="component" value="Unassembled WGS sequence"/>
</dbReference>
<accession>A0A1H9GQ79</accession>
<feature type="domain" description="Tetrahydrofolate dehydrogenase/cyclohydrolase NAD(P)-binding" evidence="14">
    <location>
        <begin position="139"/>
        <end position="279"/>
    </location>
</feature>
<sequence length="286" mass="30811">MTTILDGKQLAKEIRQVVATKTRQLIDKAGVTPGLAVVLVGDDPASQTYVKLKERHAKEVGFHSVVRRLDESVSQEEVLAVIRDLNNDQAIDAILVQLPLPQQIDTDIVLRAVEPKKDVDGFHAMNLGNLVQKDETLVPCTPKGIITLLDHYQIDVMGKKVVVVGESLIVGRPMALMCLNRGATVTVCHIHTKDLAAETKQADVLISATGVLGLITKEHLKPGAVVIDVGMVRDSDGSLKGDVCYSEVLPLASAITPVPGGVGPMTIASLLEQTLENTMKLHNIDY</sequence>
<evidence type="ECO:0000256" key="3">
    <source>
        <dbReference type="ARBA" id="ARBA00022563"/>
    </source>
</evidence>
<dbReference type="InterPro" id="IPR000672">
    <property type="entry name" value="THF_DH/CycHdrlase"/>
</dbReference>
<dbReference type="EC" id="3.5.4.9" evidence="12"/>
<dbReference type="FunFam" id="3.40.50.720:FF:000094">
    <property type="entry name" value="Bifunctional protein FolD"/>
    <property type="match status" value="1"/>
</dbReference>
<dbReference type="Gene3D" id="3.40.50.10860">
    <property type="entry name" value="Leucine Dehydrogenase, chain A, domain 1"/>
    <property type="match status" value="1"/>
</dbReference>
<dbReference type="SUPFAM" id="SSF53223">
    <property type="entry name" value="Aminoacid dehydrogenase-like, N-terminal domain"/>
    <property type="match status" value="1"/>
</dbReference>
<dbReference type="PROSITE" id="PS00766">
    <property type="entry name" value="THF_DHG_CYH_1"/>
    <property type="match status" value="1"/>
</dbReference>
<dbReference type="InterPro" id="IPR020867">
    <property type="entry name" value="THF_DH/CycHdrlase_CS"/>
</dbReference>
<dbReference type="RefSeq" id="WP_089745384.1">
    <property type="nucleotide sequence ID" value="NZ_FOGF01000001.1"/>
</dbReference>